<feature type="region of interest" description="Disordered" evidence="1">
    <location>
        <begin position="1"/>
        <end position="53"/>
    </location>
</feature>
<protein>
    <submittedName>
        <fullName evidence="2">Uncharacterized protein</fullName>
    </submittedName>
</protein>
<name>A0A1G2R4L6_9BACT</name>
<evidence type="ECO:0000313" key="2">
    <source>
        <dbReference type="EMBL" id="OHA67192.1"/>
    </source>
</evidence>
<reference evidence="2 3" key="1">
    <citation type="journal article" date="2016" name="Nat. Commun.">
        <title>Thousands of microbial genomes shed light on interconnected biogeochemical processes in an aquifer system.</title>
        <authorList>
            <person name="Anantharaman K."/>
            <person name="Brown C.T."/>
            <person name="Hug L.A."/>
            <person name="Sharon I."/>
            <person name="Castelle C.J."/>
            <person name="Probst A.J."/>
            <person name="Thomas B.C."/>
            <person name="Singh A."/>
            <person name="Wilkins M.J."/>
            <person name="Karaoz U."/>
            <person name="Brodie E.L."/>
            <person name="Williams K.H."/>
            <person name="Hubbard S.S."/>
            <person name="Banfield J.F."/>
        </authorList>
    </citation>
    <scope>NUCLEOTIDE SEQUENCE [LARGE SCALE GENOMIC DNA]</scope>
</reference>
<evidence type="ECO:0000313" key="3">
    <source>
        <dbReference type="Proteomes" id="UP000179258"/>
    </source>
</evidence>
<accession>A0A1G2R4L6</accession>
<feature type="compositionally biased region" description="Low complexity" evidence="1">
    <location>
        <begin position="264"/>
        <end position="276"/>
    </location>
</feature>
<organism evidence="2 3">
    <name type="scientific">Candidatus Wildermuthbacteria bacterium RIFCSPHIGHO2_02_FULL_47_17</name>
    <dbReference type="NCBI Taxonomy" id="1802452"/>
    <lineage>
        <taxon>Bacteria</taxon>
        <taxon>Candidatus Wildermuthiibacteriota</taxon>
    </lineage>
</organism>
<feature type="compositionally biased region" description="Low complexity" evidence="1">
    <location>
        <begin position="246"/>
        <end position="256"/>
    </location>
</feature>
<evidence type="ECO:0000256" key="1">
    <source>
        <dbReference type="SAM" id="MobiDB-lite"/>
    </source>
</evidence>
<comment type="caution">
    <text evidence="2">The sequence shown here is derived from an EMBL/GenBank/DDBJ whole genome shotgun (WGS) entry which is preliminary data.</text>
</comment>
<dbReference type="AlphaFoldDB" id="A0A1G2R4L6"/>
<dbReference type="Proteomes" id="UP000179258">
    <property type="component" value="Unassembled WGS sequence"/>
</dbReference>
<proteinExistence type="predicted"/>
<sequence>MAKRYRPATGEELDALQIRFSAGGKKSRRRRMREEEQQDYQSPGQQNSRQPNTAAANIVTAQVPPISGNIRKEERMTDDKAQLTRSQTAHAAPQAPARVQPLYCPICPPDKTPNTRRKPTDIVCGDCYRRYADEAAIALARGGFITLFEWVAAKAATMLPELEEQSGEAQADVRLLKANINAEAAARLRQNSGGRNIPPEIWRPALQELTQTLWRERGGNGKFARMKTLEARIALMQSILAKAAEAPAAPPAGATDPEPPAAPPAGATNPETPAAPVTAVTDPEPPAVPTPKRVRRNTAKATADPAASTTK</sequence>
<gene>
    <name evidence="2" type="ORF">A3D59_02405</name>
</gene>
<feature type="compositionally biased region" description="Polar residues" evidence="1">
    <location>
        <begin position="39"/>
        <end position="53"/>
    </location>
</feature>
<dbReference type="EMBL" id="MHTX01000044">
    <property type="protein sequence ID" value="OHA67192.1"/>
    <property type="molecule type" value="Genomic_DNA"/>
</dbReference>
<feature type="region of interest" description="Disordered" evidence="1">
    <location>
        <begin position="246"/>
        <end position="311"/>
    </location>
</feature>